<accession>A0A3S3ST52</accession>
<dbReference type="Proteomes" id="UP000288215">
    <property type="component" value="Unassembled WGS sequence"/>
</dbReference>
<proteinExistence type="predicted"/>
<name>A0A3S3ST52_METS7</name>
<organism evidence="1 2">
    <name type="scientific">Methanosuratincola subterraneus</name>
    <dbReference type="NCBI Taxonomy" id="2593994"/>
    <lineage>
        <taxon>Archaea</taxon>
        <taxon>Thermoproteota</taxon>
        <taxon>Methanosuratincolia</taxon>
        <taxon>Candidatus Methanomethylicales</taxon>
        <taxon>Candidatus Methanomethylicaceae</taxon>
        <taxon>Candidatus Methanosuratincola (ex Vanwonterghem et al. 2016)</taxon>
    </lineage>
</organism>
<protein>
    <submittedName>
        <fullName evidence="1">Uncharacterized protein</fullName>
    </submittedName>
</protein>
<dbReference type="EMBL" id="RXGA01000001">
    <property type="protein sequence ID" value="RWX74221.1"/>
    <property type="molecule type" value="Genomic_DNA"/>
</dbReference>
<gene>
    <name evidence="1" type="ORF">Metus_0246</name>
</gene>
<evidence type="ECO:0000313" key="2">
    <source>
        <dbReference type="Proteomes" id="UP000288215"/>
    </source>
</evidence>
<sequence>MREILKLVLVRMKGCATADKCRGAVEEVLVLVKETKLERLREELGVMD</sequence>
<comment type="caution">
    <text evidence="1">The sequence shown here is derived from an EMBL/GenBank/DDBJ whole genome shotgun (WGS) entry which is preliminary data.</text>
</comment>
<dbReference type="AlphaFoldDB" id="A0A3S3ST52"/>
<evidence type="ECO:0000313" key="1">
    <source>
        <dbReference type="EMBL" id="RWX74221.1"/>
    </source>
</evidence>
<reference evidence="1 2" key="1">
    <citation type="submission" date="2018-12" db="EMBL/GenBank/DDBJ databases">
        <title>The complete genome of the methanogenic archaea of the candidate phylum Verstraetearchaeota, obtained from the metagenome of underground thermal water.</title>
        <authorList>
            <person name="Kadnikov V.V."/>
            <person name="Mardanov A.V."/>
            <person name="Beletsky A.V."/>
            <person name="Karnachuk O.V."/>
            <person name="Ravin N.V."/>
        </authorList>
    </citation>
    <scope>NUCLEOTIDE SEQUENCE [LARGE SCALE GENOMIC DNA]</scope>
    <source>
        <strain evidence="1">Ch88</strain>
    </source>
</reference>